<organism evidence="2 3">
    <name type="scientific">Mycolicibacterium moriokaense</name>
    <dbReference type="NCBI Taxonomy" id="39691"/>
    <lineage>
        <taxon>Bacteria</taxon>
        <taxon>Bacillati</taxon>
        <taxon>Actinomycetota</taxon>
        <taxon>Actinomycetes</taxon>
        <taxon>Mycobacteriales</taxon>
        <taxon>Mycobacteriaceae</taxon>
        <taxon>Mycolicibacterium</taxon>
    </lineage>
</organism>
<keyword evidence="3" id="KW-1185">Reference proteome</keyword>
<name>A0AAD1HDP9_9MYCO</name>
<sequence>MVESGPIMFQAQKLMADTHVASTRFTLLLVLVSGVVAVLTSLENHSAAGAVWLSRKLLPPKQNHDHNG</sequence>
<dbReference type="EMBL" id="AP022560">
    <property type="protein sequence ID" value="BBX03532.1"/>
    <property type="molecule type" value="Genomic_DNA"/>
</dbReference>
<proteinExistence type="predicted"/>
<protein>
    <submittedName>
        <fullName evidence="2">Uncharacterized protein</fullName>
    </submittedName>
</protein>
<evidence type="ECO:0000313" key="3">
    <source>
        <dbReference type="Proteomes" id="UP000466681"/>
    </source>
</evidence>
<gene>
    <name evidence="2" type="ORF">MMOR_44680</name>
</gene>
<accession>A0AAD1HDP9</accession>
<evidence type="ECO:0000256" key="1">
    <source>
        <dbReference type="SAM" id="Phobius"/>
    </source>
</evidence>
<evidence type="ECO:0000313" key="2">
    <source>
        <dbReference type="EMBL" id="BBX03532.1"/>
    </source>
</evidence>
<feature type="transmembrane region" description="Helical" evidence="1">
    <location>
        <begin position="21"/>
        <end position="42"/>
    </location>
</feature>
<dbReference type="KEGG" id="mmor:MMOR_44680"/>
<keyword evidence="1" id="KW-0812">Transmembrane</keyword>
<reference evidence="2 3" key="1">
    <citation type="journal article" date="2019" name="Emerg. Microbes Infect.">
        <title>Comprehensive subspecies identification of 175 nontuberculous mycobacteria species based on 7547 genomic profiles.</title>
        <authorList>
            <person name="Matsumoto Y."/>
            <person name="Kinjo T."/>
            <person name="Motooka D."/>
            <person name="Nabeya D."/>
            <person name="Jung N."/>
            <person name="Uechi K."/>
            <person name="Horii T."/>
            <person name="Iida T."/>
            <person name="Fujita J."/>
            <person name="Nakamura S."/>
        </authorList>
    </citation>
    <scope>NUCLEOTIDE SEQUENCE [LARGE SCALE GENOMIC DNA]</scope>
    <source>
        <strain evidence="2 3">JCM 6375</strain>
    </source>
</reference>
<dbReference type="AlphaFoldDB" id="A0AAD1HDP9"/>
<keyword evidence="1" id="KW-0472">Membrane</keyword>
<keyword evidence="1" id="KW-1133">Transmembrane helix</keyword>
<dbReference type="Proteomes" id="UP000466681">
    <property type="component" value="Chromosome"/>
</dbReference>